<accession>A0A6I3KI03</accession>
<dbReference type="Proteomes" id="UP000440694">
    <property type="component" value="Unassembled WGS sequence"/>
</dbReference>
<evidence type="ECO:0000313" key="2">
    <source>
        <dbReference type="EMBL" id="MTD93959.1"/>
    </source>
</evidence>
<dbReference type="SUPFAM" id="SSF55826">
    <property type="entry name" value="YbaK/ProRS associated domain"/>
    <property type="match status" value="1"/>
</dbReference>
<dbReference type="Pfam" id="PF04073">
    <property type="entry name" value="tRNA_edit"/>
    <property type="match status" value="1"/>
</dbReference>
<gene>
    <name evidence="2" type="ORF">GIW81_06370</name>
</gene>
<name>A0A6I3KI03_9HYPH</name>
<dbReference type="RefSeq" id="WP_154738449.1">
    <property type="nucleotide sequence ID" value="NZ_WMBQ01000001.1"/>
</dbReference>
<dbReference type="Gene3D" id="3.90.960.10">
    <property type="entry name" value="YbaK/aminoacyl-tRNA synthetase-associated domain"/>
    <property type="match status" value="1"/>
</dbReference>
<evidence type="ECO:0000313" key="3">
    <source>
        <dbReference type="Proteomes" id="UP000440694"/>
    </source>
</evidence>
<evidence type="ECO:0000259" key="1">
    <source>
        <dbReference type="Pfam" id="PF04073"/>
    </source>
</evidence>
<dbReference type="InterPro" id="IPR007214">
    <property type="entry name" value="YbaK/aa-tRNA-synth-assoc-dom"/>
</dbReference>
<reference evidence="2 3" key="1">
    <citation type="submission" date="2019-11" db="EMBL/GenBank/DDBJ databases">
        <title>Identification of a novel strain.</title>
        <authorList>
            <person name="Xu Q."/>
            <person name="Wang G."/>
        </authorList>
    </citation>
    <scope>NUCLEOTIDE SEQUENCE [LARGE SCALE GENOMIC DNA]</scope>
    <source>
        <strain evidence="3">xq</strain>
    </source>
</reference>
<dbReference type="EMBL" id="WMBQ01000001">
    <property type="protein sequence ID" value="MTD93959.1"/>
    <property type="molecule type" value="Genomic_DNA"/>
</dbReference>
<dbReference type="AlphaFoldDB" id="A0A6I3KI03"/>
<protein>
    <submittedName>
        <fullName evidence="2">Aminoacyl-tRNA deacylase</fullName>
    </submittedName>
</protein>
<sequence>MGIALTLQEYLDDHHVPYDVMLHKRTHCAFDTARATHVPGERIAKGVVLTREGGFVIAVVPATARVRLDVIERALHCRVNLATEEEISELFPDCDLGAVPPVPEAYAVDAFVDESFDTQPDIYLEGGDHRSLVHMSGEAFRTIMQDVRRARIAA</sequence>
<feature type="domain" description="YbaK/aminoacyl-tRNA synthetase-associated" evidence="1">
    <location>
        <begin position="29"/>
        <end position="142"/>
    </location>
</feature>
<organism evidence="2 3">
    <name type="scientific">Hyphomicrobium album</name>
    <dbReference type="NCBI Taxonomy" id="2665159"/>
    <lineage>
        <taxon>Bacteria</taxon>
        <taxon>Pseudomonadati</taxon>
        <taxon>Pseudomonadota</taxon>
        <taxon>Alphaproteobacteria</taxon>
        <taxon>Hyphomicrobiales</taxon>
        <taxon>Hyphomicrobiaceae</taxon>
        <taxon>Hyphomicrobium</taxon>
    </lineage>
</organism>
<keyword evidence="3" id="KW-1185">Reference proteome</keyword>
<dbReference type="GO" id="GO:0002161">
    <property type="term" value="F:aminoacyl-tRNA deacylase activity"/>
    <property type="evidence" value="ECO:0007669"/>
    <property type="project" value="InterPro"/>
</dbReference>
<comment type="caution">
    <text evidence="2">The sequence shown here is derived from an EMBL/GenBank/DDBJ whole genome shotgun (WGS) entry which is preliminary data.</text>
</comment>
<dbReference type="CDD" id="cd04332">
    <property type="entry name" value="YbaK_like"/>
    <property type="match status" value="1"/>
</dbReference>
<dbReference type="InterPro" id="IPR036754">
    <property type="entry name" value="YbaK/aa-tRNA-synt-asso_dom_sf"/>
</dbReference>
<proteinExistence type="predicted"/>